<proteinExistence type="predicted"/>
<dbReference type="RefSeq" id="WP_280625300.1">
    <property type="nucleotide sequence ID" value="NZ_CP123504.1"/>
</dbReference>
<gene>
    <name evidence="1" type="ORF">QE210_01630</name>
</gene>
<organism evidence="1 2">
    <name type="scientific">Arsenophonus nasoniae</name>
    <name type="common">son-killer infecting Nasonia vitripennis</name>
    <dbReference type="NCBI Taxonomy" id="638"/>
    <lineage>
        <taxon>Bacteria</taxon>
        <taxon>Pseudomonadati</taxon>
        <taxon>Pseudomonadota</taxon>
        <taxon>Gammaproteobacteria</taxon>
        <taxon>Enterobacterales</taxon>
        <taxon>Morganellaceae</taxon>
        <taxon>Arsenophonus</taxon>
    </lineage>
</organism>
<name>A0AA95KDR6_9GAMM</name>
<evidence type="ECO:0000313" key="1">
    <source>
        <dbReference type="EMBL" id="WGM01854.1"/>
    </source>
</evidence>
<accession>A0AA95KDR6</accession>
<dbReference type="AlphaFoldDB" id="A0AA95KDR6"/>
<protein>
    <submittedName>
        <fullName evidence="1">Uncharacterized protein</fullName>
    </submittedName>
</protein>
<reference evidence="1" key="1">
    <citation type="submission" date="2023-04" db="EMBL/GenBank/DDBJ databases">
        <title>Genome dynamics across the evolutionary transition to endosymbiosis.</title>
        <authorList>
            <person name="Siozios S."/>
            <person name="Nadal-Jimenez P."/>
            <person name="Azagi T."/>
            <person name="Sprong H."/>
            <person name="Frost C.L."/>
            <person name="Parratt S.R."/>
            <person name="Taylor G."/>
            <person name="Brettell L."/>
            <person name="Lew K.C."/>
            <person name="Croft L."/>
            <person name="King K.C."/>
            <person name="Brockhurst M.A."/>
            <person name="Hypsa V."/>
            <person name="Novakova E."/>
            <person name="Darby A.C."/>
            <person name="Hurst G.D.D."/>
        </authorList>
    </citation>
    <scope>NUCLEOTIDE SEQUENCE</scope>
    <source>
        <strain evidence="1">APv</strain>
    </source>
</reference>
<dbReference type="Proteomes" id="UP001177595">
    <property type="component" value="Chromosome"/>
</dbReference>
<dbReference type="EMBL" id="CP123504">
    <property type="protein sequence ID" value="WGM01854.1"/>
    <property type="molecule type" value="Genomic_DNA"/>
</dbReference>
<evidence type="ECO:0000313" key="2">
    <source>
        <dbReference type="Proteomes" id="UP001177595"/>
    </source>
</evidence>
<sequence length="321" mass="37107">MSFILSTPNNPLAINDSRLNAVKATKEKSLKYKGKINVYKKCNKYIHNINVITIDTNNAFKGFSQLEQSVFKKNKLKLSEQTETFIINDTLTNQINVSNNNPVAETAKLKAEITLQYANFQRLTNLAALSEELANMYHQIHLQKVVEIKKVENIKLEAIIEKQNINELKSYLKKLHSYNRKLQGIIIHNLELLPTPLERTLPLLTNKNATAIIKDALIEASRPPKNIFTRLTKFIFPEWYEQQQKEILSYEVKLGKLHNLVLRLQKIKGFEDIAAAAWLHAMVRQLFLQATPKPYPFDPLKLLSPEHRLWCQKLKIWGIIS</sequence>